<organism evidence="1 2">
    <name type="scientific">Lipomyces orientalis</name>
    <dbReference type="NCBI Taxonomy" id="1233043"/>
    <lineage>
        <taxon>Eukaryota</taxon>
        <taxon>Fungi</taxon>
        <taxon>Dikarya</taxon>
        <taxon>Ascomycota</taxon>
        <taxon>Saccharomycotina</taxon>
        <taxon>Lipomycetes</taxon>
        <taxon>Lipomycetales</taxon>
        <taxon>Lipomycetaceae</taxon>
        <taxon>Lipomyces</taxon>
    </lineage>
</organism>
<gene>
    <name evidence="1" type="ORF">V1517DRAFT_314120</name>
</gene>
<dbReference type="EMBL" id="MU970040">
    <property type="protein sequence ID" value="KAK9325436.1"/>
    <property type="molecule type" value="Genomic_DNA"/>
</dbReference>
<comment type="caution">
    <text evidence="1">The sequence shown here is derived from an EMBL/GenBank/DDBJ whole genome shotgun (WGS) entry which is preliminary data.</text>
</comment>
<evidence type="ECO:0000313" key="1">
    <source>
        <dbReference type="EMBL" id="KAK9325436.1"/>
    </source>
</evidence>
<sequence>MYEDEDDEFLYGSASKRQKLEDENDNQEEDSKQDSDDDYVPELPADALPTTGSSSGGGIVDQEKEAAPADGAVDEDEEDEDDSDIEFVIEAAPGQEVEPHPGKAPYSSVRVAGQQAKGPGTPSKSDDSKSAPSKTSEVDLDKVPELDGTPLTQVDLDTLEEKPWRKPGADITDYFNYGFDEFSWTTYCLRQDKLRDEYDPNKLRTQMMQQMQQVQQVQMQMQMPFMGQQAQSQQEFFPQQQGGYMGGNQGYYRY</sequence>
<protein>
    <submittedName>
        <fullName evidence="1">Fip1 motif-domain-containing protein</fullName>
    </submittedName>
</protein>
<reference evidence="2" key="1">
    <citation type="journal article" date="2024" name="Front. Bioeng. Biotechnol.">
        <title>Genome-scale model development and genomic sequencing of the oleaginous clade Lipomyces.</title>
        <authorList>
            <person name="Czajka J.J."/>
            <person name="Han Y."/>
            <person name="Kim J."/>
            <person name="Mondo S.J."/>
            <person name="Hofstad B.A."/>
            <person name="Robles A."/>
            <person name="Haridas S."/>
            <person name="Riley R."/>
            <person name="LaButti K."/>
            <person name="Pangilinan J."/>
            <person name="Andreopoulos W."/>
            <person name="Lipzen A."/>
            <person name="Yan J."/>
            <person name="Wang M."/>
            <person name="Ng V."/>
            <person name="Grigoriev I.V."/>
            <person name="Spatafora J.W."/>
            <person name="Magnuson J.K."/>
            <person name="Baker S.E."/>
            <person name="Pomraning K.R."/>
        </authorList>
    </citation>
    <scope>NUCLEOTIDE SEQUENCE [LARGE SCALE GENOMIC DNA]</scope>
    <source>
        <strain evidence="2">CBS 10300</strain>
    </source>
</reference>
<accession>A0ACC3TWY6</accession>
<name>A0ACC3TWY6_9ASCO</name>
<evidence type="ECO:0000313" key="2">
    <source>
        <dbReference type="Proteomes" id="UP001489719"/>
    </source>
</evidence>
<dbReference type="Proteomes" id="UP001489719">
    <property type="component" value="Unassembled WGS sequence"/>
</dbReference>
<keyword evidence="2" id="KW-1185">Reference proteome</keyword>
<proteinExistence type="predicted"/>